<keyword evidence="2" id="KW-1185">Reference proteome</keyword>
<name>A0ABW0QRQ2_9GAMM</name>
<evidence type="ECO:0008006" key="3">
    <source>
        <dbReference type="Google" id="ProtNLM"/>
    </source>
</evidence>
<gene>
    <name evidence="1" type="ORF">ACFPPA_13870</name>
</gene>
<protein>
    <recommendedName>
        <fullName evidence="3">Secreted protein</fullName>
    </recommendedName>
</protein>
<accession>A0ABW0QRQ2</accession>
<dbReference type="RefSeq" id="WP_377320908.1">
    <property type="nucleotide sequence ID" value="NZ_JBHSNF010000003.1"/>
</dbReference>
<evidence type="ECO:0000313" key="2">
    <source>
        <dbReference type="Proteomes" id="UP001596114"/>
    </source>
</evidence>
<dbReference type="Proteomes" id="UP001596114">
    <property type="component" value="Unassembled WGS sequence"/>
</dbReference>
<sequence>MKFESLILGSLFVACFTVCALVMGAMLVSTPASVKLAGTNHGQVTRTASLHCGRSADDAICAHTDG</sequence>
<dbReference type="EMBL" id="JBHSNF010000003">
    <property type="protein sequence ID" value="MFC5526825.1"/>
    <property type="molecule type" value="Genomic_DNA"/>
</dbReference>
<evidence type="ECO:0000313" key="1">
    <source>
        <dbReference type="EMBL" id="MFC5526825.1"/>
    </source>
</evidence>
<dbReference type="PROSITE" id="PS51257">
    <property type="entry name" value="PROKAR_LIPOPROTEIN"/>
    <property type="match status" value="1"/>
</dbReference>
<comment type="caution">
    <text evidence="1">The sequence shown here is derived from an EMBL/GenBank/DDBJ whole genome shotgun (WGS) entry which is preliminary data.</text>
</comment>
<organism evidence="1 2">
    <name type="scientific">Rhodanobacter ginsengisoli</name>
    <dbReference type="NCBI Taxonomy" id="418646"/>
    <lineage>
        <taxon>Bacteria</taxon>
        <taxon>Pseudomonadati</taxon>
        <taxon>Pseudomonadota</taxon>
        <taxon>Gammaproteobacteria</taxon>
        <taxon>Lysobacterales</taxon>
        <taxon>Rhodanobacteraceae</taxon>
        <taxon>Rhodanobacter</taxon>
    </lineage>
</organism>
<proteinExistence type="predicted"/>
<reference evidence="2" key="1">
    <citation type="journal article" date="2019" name="Int. J. Syst. Evol. Microbiol.">
        <title>The Global Catalogue of Microorganisms (GCM) 10K type strain sequencing project: providing services to taxonomists for standard genome sequencing and annotation.</title>
        <authorList>
            <consortium name="The Broad Institute Genomics Platform"/>
            <consortium name="The Broad Institute Genome Sequencing Center for Infectious Disease"/>
            <person name="Wu L."/>
            <person name="Ma J."/>
        </authorList>
    </citation>
    <scope>NUCLEOTIDE SEQUENCE [LARGE SCALE GENOMIC DNA]</scope>
    <source>
        <strain evidence="2">CGMCC 1.16619</strain>
    </source>
</reference>